<keyword evidence="2" id="KW-1185">Reference proteome</keyword>
<name>A0A4Y5TXC2_9CAUD</name>
<proteinExistence type="predicted"/>
<evidence type="ECO:0000313" key="2">
    <source>
        <dbReference type="Proteomes" id="UP000316128"/>
    </source>
</evidence>
<accession>A0A4Y5TXC2</accession>
<gene>
    <name evidence="1" type="ORF">2L372D_146</name>
</gene>
<reference evidence="1 2" key="1">
    <citation type="submission" date="2019-04" db="EMBL/GenBank/DDBJ databases">
        <title>Nine Novel Phages from a Plateau Lake in Southwest China Provide Insights into Aeromonas Phage Diversity.</title>
        <authorList>
            <person name="Xiao W."/>
            <person name="Bai M."/>
            <person name="Wang Y."/>
            <person name="Cui X."/>
        </authorList>
    </citation>
    <scope>NUCLEOTIDE SEQUENCE [LARGE SCALE GENOMIC DNA]</scope>
</reference>
<dbReference type="Proteomes" id="UP000316128">
    <property type="component" value="Segment"/>
</dbReference>
<protein>
    <submittedName>
        <fullName evidence="1">Uncharacterized protein</fullName>
    </submittedName>
</protein>
<organism evidence="1 2">
    <name type="scientific">Aeromonas phage 2L372D</name>
    <dbReference type="NCBI Taxonomy" id="2588097"/>
    <lineage>
        <taxon>Viruses</taxon>
        <taxon>Duplodnaviria</taxon>
        <taxon>Heunggongvirae</taxon>
        <taxon>Uroviricota</taxon>
        <taxon>Caudoviricetes</taxon>
        <taxon>Plateaulakevirus</taxon>
        <taxon>Plateaulakevirus pv2L372D</taxon>
    </lineage>
</organism>
<evidence type="ECO:0000313" key="1">
    <source>
        <dbReference type="EMBL" id="QDB74060.1"/>
    </source>
</evidence>
<dbReference type="EMBL" id="MK804893">
    <property type="protein sequence ID" value="QDB74060.1"/>
    <property type="molecule type" value="Genomic_DNA"/>
</dbReference>
<sequence length="81" mass="9826">MSYHKYQTYRYKSSSAYYIRNTIVTMRLTVTIDTKGQKQYNWERARTCVVVRDRRNNDKVAWKYSINTLLNIRCGDNLNYD</sequence>